<evidence type="ECO:0000256" key="6">
    <source>
        <dbReference type="ARBA" id="ARBA00023204"/>
    </source>
</evidence>
<feature type="compositionally biased region" description="Basic and acidic residues" evidence="7">
    <location>
        <begin position="463"/>
        <end position="480"/>
    </location>
</feature>
<evidence type="ECO:0000256" key="5">
    <source>
        <dbReference type="ARBA" id="ARBA00022801"/>
    </source>
</evidence>
<dbReference type="PANTHER" id="PTHR31290">
    <property type="entry name" value="UV-DAMAGE ENDONUCLEASE"/>
    <property type="match status" value="1"/>
</dbReference>
<keyword evidence="6" id="KW-0234">DNA repair</keyword>
<dbReference type="Pfam" id="PF03851">
    <property type="entry name" value="UvdE"/>
    <property type="match status" value="1"/>
</dbReference>
<evidence type="ECO:0000256" key="2">
    <source>
        <dbReference type="ARBA" id="ARBA00022759"/>
    </source>
</evidence>
<dbReference type="PANTHER" id="PTHR31290:SF5">
    <property type="entry name" value="UV-DAMAGE ENDONUCLEASE"/>
    <property type="match status" value="1"/>
</dbReference>
<dbReference type="InterPro" id="IPR004601">
    <property type="entry name" value="UvdE"/>
</dbReference>
<keyword evidence="1" id="KW-0540">Nuclease</keyword>
<sequence length="678" mass="74866">MAPDVEFPGESAAPRNDVANLSDRGRREERPPEPAAYDTRAEQQAREMQTIVANAVRHTTTQVTAAAVVNGTARSTRPSRSAAVAARQLASAAIKNDDAAAHERRSRSPSSSLSPLPATPSPPPPAAAAAARLDSADERMGDTTDGGSVQVTPAKRGASSPVGTTEGETTAGDGDSAEDADVKKPAPKKKRTRKPKEPEVYVIPDVERLETTFKGRLGYACLNTILRKQKPPVFCSRTCRIDTIEKEDKGMPYLKELGRQNVLDLIKMIEWTAAHHIYFLRVSSELFPFASHPDYQYSLEYAQEELTLAGETARRLGVRLTSHPGQFCNLCSPRQVVVENAYRDLEYHNEFFTRMGMGADTVMIIHGGGVHGDKPASLDRFRKHYQELSDGVKARLVLENDEFSYSVDDLLPLCEELNIPLVFDYHHHSIFPTERPIEELMPRILAIWEKKGIRPKFHLSEPRKGAVTPMERRAHADRCQRLPSPLPDDIDLMIEAKDKEQAVFHLYRIYNLAPTIYEDLRPPAEEETLRTAGRKSHKPKSAGKKGKKGQEEGEEDVKDESEVKLEEQAIQDGVAPLPEGKDAEGQAYSPPVDPAKVQELAEQEEKSKPKKRAAARSKKAKNVEADMSPVKAEGEEDDDAVAAPKAKRQRRSPAKKAAVIATDEVADMPAVPTAEAEQ</sequence>
<feature type="region of interest" description="Disordered" evidence="7">
    <location>
        <begin position="1"/>
        <end position="46"/>
    </location>
</feature>
<evidence type="ECO:0000256" key="7">
    <source>
        <dbReference type="SAM" id="MobiDB-lite"/>
    </source>
</evidence>
<feature type="region of interest" description="Disordered" evidence="7">
    <location>
        <begin position="463"/>
        <end position="482"/>
    </location>
</feature>
<dbReference type="GO" id="GO:0005634">
    <property type="term" value="C:nucleus"/>
    <property type="evidence" value="ECO:0007669"/>
    <property type="project" value="TreeGrafter"/>
</dbReference>
<keyword evidence="3" id="KW-0227">DNA damage</keyword>
<dbReference type="GO" id="GO:0006289">
    <property type="term" value="P:nucleotide-excision repair"/>
    <property type="evidence" value="ECO:0007669"/>
    <property type="project" value="InterPro"/>
</dbReference>
<dbReference type="GO" id="GO:0004519">
    <property type="term" value="F:endonuclease activity"/>
    <property type="evidence" value="ECO:0007669"/>
    <property type="project" value="UniProtKB-KW"/>
</dbReference>
<dbReference type="AlphaFoldDB" id="A0A2S5B8L0"/>
<accession>A0A2S5B8L0</accession>
<comment type="caution">
    <text evidence="8">The sequence shown here is derived from an EMBL/GenBank/DDBJ whole genome shotgun (WGS) entry which is preliminary data.</text>
</comment>
<evidence type="ECO:0008006" key="10">
    <source>
        <dbReference type="Google" id="ProtNLM"/>
    </source>
</evidence>
<name>A0A2S5B8L0_9BASI</name>
<feature type="compositionally biased region" description="Basic residues" evidence="7">
    <location>
        <begin position="185"/>
        <end position="194"/>
    </location>
</feature>
<evidence type="ECO:0000313" key="8">
    <source>
        <dbReference type="EMBL" id="POY73113.1"/>
    </source>
</evidence>
<dbReference type="EMBL" id="PJQD01000041">
    <property type="protein sequence ID" value="POY73113.1"/>
    <property type="molecule type" value="Genomic_DNA"/>
</dbReference>
<dbReference type="OrthoDB" id="541883at2759"/>
<feature type="compositionally biased region" description="Basic residues" evidence="7">
    <location>
        <begin position="645"/>
        <end position="654"/>
    </location>
</feature>
<dbReference type="Proteomes" id="UP000237144">
    <property type="component" value="Unassembled WGS sequence"/>
</dbReference>
<gene>
    <name evidence="8" type="ORF">BMF94_3851</name>
</gene>
<feature type="region of interest" description="Disordered" evidence="7">
    <location>
        <begin position="523"/>
        <end position="678"/>
    </location>
</feature>
<reference evidence="8 9" key="1">
    <citation type="journal article" date="2018" name="Front. Microbiol.">
        <title>Prospects for Fungal Bioremediation of Acidic Radioactive Waste Sites: Characterization and Genome Sequence of Rhodotorula taiwanensis MD1149.</title>
        <authorList>
            <person name="Tkavc R."/>
            <person name="Matrosova V.Y."/>
            <person name="Grichenko O.E."/>
            <person name="Gostincar C."/>
            <person name="Volpe R.P."/>
            <person name="Klimenkova P."/>
            <person name="Gaidamakova E.K."/>
            <person name="Zhou C.E."/>
            <person name="Stewart B.J."/>
            <person name="Lyman M.G."/>
            <person name="Malfatti S.A."/>
            <person name="Rubinfeld B."/>
            <person name="Courtot M."/>
            <person name="Singh J."/>
            <person name="Dalgard C.L."/>
            <person name="Hamilton T."/>
            <person name="Frey K.G."/>
            <person name="Gunde-Cimerman N."/>
            <person name="Dugan L."/>
            <person name="Daly M.J."/>
        </authorList>
    </citation>
    <scope>NUCLEOTIDE SEQUENCE [LARGE SCALE GENOMIC DNA]</scope>
    <source>
        <strain evidence="8 9">MD1149</strain>
    </source>
</reference>
<dbReference type="SUPFAM" id="SSF51658">
    <property type="entry name" value="Xylose isomerase-like"/>
    <property type="match status" value="1"/>
</dbReference>
<protein>
    <recommendedName>
        <fullName evidence="10">UV-endonuclease UvdE</fullName>
    </recommendedName>
</protein>
<proteinExistence type="predicted"/>
<keyword evidence="2" id="KW-0255">Endonuclease</keyword>
<feature type="compositionally biased region" description="Basic residues" evidence="7">
    <location>
        <begin position="532"/>
        <end position="547"/>
    </location>
</feature>
<keyword evidence="4" id="KW-0228">DNA excision</keyword>
<dbReference type="GO" id="GO:0016787">
    <property type="term" value="F:hydrolase activity"/>
    <property type="evidence" value="ECO:0007669"/>
    <property type="project" value="UniProtKB-KW"/>
</dbReference>
<evidence type="ECO:0000256" key="3">
    <source>
        <dbReference type="ARBA" id="ARBA00022763"/>
    </source>
</evidence>
<dbReference type="GO" id="GO:0005739">
    <property type="term" value="C:mitochondrion"/>
    <property type="evidence" value="ECO:0007669"/>
    <property type="project" value="TreeGrafter"/>
</dbReference>
<dbReference type="Gene3D" id="3.20.20.150">
    <property type="entry name" value="Divalent-metal-dependent TIM barrel enzymes"/>
    <property type="match status" value="1"/>
</dbReference>
<feature type="compositionally biased region" description="Pro residues" evidence="7">
    <location>
        <begin position="117"/>
        <end position="126"/>
    </location>
</feature>
<evidence type="ECO:0000256" key="4">
    <source>
        <dbReference type="ARBA" id="ARBA00022769"/>
    </source>
</evidence>
<keyword evidence="5" id="KW-0378">Hydrolase</keyword>
<feature type="compositionally biased region" description="Basic and acidic residues" evidence="7">
    <location>
        <begin position="23"/>
        <end position="32"/>
    </location>
</feature>
<evidence type="ECO:0000313" key="9">
    <source>
        <dbReference type="Proteomes" id="UP000237144"/>
    </source>
</evidence>
<dbReference type="GO" id="GO:0009411">
    <property type="term" value="P:response to UV"/>
    <property type="evidence" value="ECO:0007669"/>
    <property type="project" value="InterPro"/>
</dbReference>
<dbReference type="STRING" id="741276.A0A2S5B8L0"/>
<evidence type="ECO:0000256" key="1">
    <source>
        <dbReference type="ARBA" id="ARBA00022722"/>
    </source>
</evidence>
<feature type="region of interest" description="Disordered" evidence="7">
    <location>
        <begin position="94"/>
        <end position="197"/>
    </location>
</feature>
<dbReference type="GO" id="GO:0043504">
    <property type="term" value="P:mitochondrial DNA repair"/>
    <property type="evidence" value="ECO:0007669"/>
    <property type="project" value="TreeGrafter"/>
</dbReference>
<organism evidence="8 9">
    <name type="scientific">Rhodotorula taiwanensis</name>
    <dbReference type="NCBI Taxonomy" id="741276"/>
    <lineage>
        <taxon>Eukaryota</taxon>
        <taxon>Fungi</taxon>
        <taxon>Dikarya</taxon>
        <taxon>Basidiomycota</taxon>
        <taxon>Pucciniomycotina</taxon>
        <taxon>Microbotryomycetes</taxon>
        <taxon>Sporidiobolales</taxon>
        <taxon>Sporidiobolaceae</taxon>
        <taxon>Rhodotorula</taxon>
    </lineage>
</organism>
<dbReference type="InterPro" id="IPR036237">
    <property type="entry name" value="Xyl_isomerase-like_sf"/>
</dbReference>
<feature type="compositionally biased region" description="Basic residues" evidence="7">
    <location>
        <begin position="608"/>
        <end position="620"/>
    </location>
</feature>
<keyword evidence="9" id="KW-1185">Reference proteome</keyword>
<feature type="compositionally biased region" description="Low complexity" evidence="7">
    <location>
        <begin position="163"/>
        <end position="174"/>
    </location>
</feature>
<dbReference type="NCBIfam" id="TIGR00629">
    <property type="entry name" value="uvde"/>
    <property type="match status" value="1"/>
</dbReference>